<evidence type="ECO:0000313" key="2">
    <source>
        <dbReference type="EMBL" id="JAT64373.1"/>
    </source>
</evidence>
<name>A0A1D1ZC20_9ARAE</name>
<feature type="chain" id="PRO_5008900890" evidence="1">
    <location>
        <begin position="24"/>
        <end position="422"/>
    </location>
</feature>
<feature type="signal peptide" evidence="1">
    <location>
        <begin position="1"/>
        <end position="23"/>
    </location>
</feature>
<keyword evidence="1" id="KW-0732">Signal</keyword>
<proteinExistence type="predicted"/>
<feature type="non-terminal residue" evidence="2">
    <location>
        <position position="1"/>
    </location>
</feature>
<organism evidence="2">
    <name type="scientific">Anthurium amnicola</name>
    <dbReference type="NCBI Taxonomy" id="1678845"/>
    <lineage>
        <taxon>Eukaryota</taxon>
        <taxon>Viridiplantae</taxon>
        <taxon>Streptophyta</taxon>
        <taxon>Embryophyta</taxon>
        <taxon>Tracheophyta</taxon>
        <taxon>Spermatophyta</taxon>
        <taxon>Magnoliopsida</taxon>
        <taxon>Liliopsida</taxon>
        <taxon>Araceae</taxon>
        <taxon>Pothoideae</taxon>
        <taxon>Potheae</taxon>
        <taxon>Anthurium</taxon>
    </lineage>
</organism>
<gene>
    <name evidence="2" type="primary">COG4_2</name>
    <name evidence="2" type="ORF">g.106306</name>
</gene>
<reference evidence="2" key="1">
    <citation type="submission" date="2015-07" db="EMBL/GenBank/DDBJ databases">
        <title>Transcriptome Assembly of Anthurium amnicola.</title>
        <authorList>
            <person name="Suzuki J."/>
        </authorList>
    </citation>
    <scope>NUCLEOTIDE SEQUENCE</scope>
</reference>
<protein>
    <submittedName>
        <fullName evidence="2">Conserved oligomeric Golgi complex subunit 4</fullName>
    </submittedName>
</protein>
<evidence type="ECO:0000256" key="1">
    <source>
        <dbReference type="SAM" id="SignalP"/>
    </source>
</evidence>
<dbReference type="AlphaFoldDB" id="A0A1D1ZC20"/>
<accession>A0A1D1ZC20</accession>
<sequence>KYYRLIWVYVMFSLGLINSKCRSGTAPTSPWGETDWVFDLLGSFESLDAIPNGWKLTFTLGTIPDLIALMTVCKDQLSKSLRYNRYVSQDGVMEIDSESQETLQNHHSHGFDTVAANMYFAKLLPQNDEGKSMAKTRSELLCDILCILKSINWNGLPTTVERRFHSRLIGHVHSSIWMYESEKWTKEELLPSWFAGHSIHSTKQKPLVGTAENADVMGGREKSREQCLREIVLFVEAIESSFLDSVPTAQEMSCYREIERHMHQNFMRTAHSLMTQIFPMKPQLQLHHIALMDHHVKCIFDLMRKQLESVEELYREMLAIVIPISDWKCREKFIGAMSSEDEVALKALVDERLRDTWKQVVGLDVAITILDAARACADGVYIQLCNAQVLLHYLTQFMEYEECIDEVCHIPGIWDRLLEHVD</sequence>
<dbReference type="EMBL" id="GDJX01003563">
    <property type="protein sequence ID" value="JAT64373.1"/>
    <property type="molecule type" value="Transcribed_RNA"/>
</dbReference>